<accession>A0A2H0LRX8</accession>
<evidence type="ECO:0000259" key="7">
    <source>
        <dbReference type="Pfam" id="PF01435"/>
    </source>
</evidence>
<dbReference type="AlphaFoldDB" id="A0A2H0LRX8"/>
<dbReference type="GO" id="GO:0046872">
    <property type="term" value="F:metal ion binding"/>
    <property type="evidence" value="ECO:0007669"/>
    <property type="project" value="UniProtKB-KW"/>
</dbReference>
<evidence type="ECO:0000313" key="8">
    <source>
        <dbReference type="EMBL" id="PIQ86424.1"/>
    </source>
</evidence>
<evidence type="ECO:0000256" key="2">
    <source>
        <dbReference type="ARBA" id="ARBA00022723"/>
    </source>
</evidence>
<gene>
    <name evidence="8" type="ORF">COV74_05020</name>
</gene>
<dbReference type="GO" id="GO:0004222">
    <property type="term" value="F:metalloendopeptidase activity"/>
    <property type="evidence" value="ECO:0007669"/>
    <property type="project" value="InterPro"/>
</dbReference>
<reference evidence="8 9" key="1">
    <citation type="submission" date="2017-09" db="EMBL/GenBank/DDBJ databases">
        <title>Depth-based differentiation of microbial function through sediment-hosted aquifers and enrichment of novel symbionts in the deep terrestrial subsurface.</title>
        <authorList>
            <person name="Probst A.J."/>
            <person name="Ladd B."/>
            <person name="Jarett J.K."/>
            <person name="Geller-Mcgrath D.E."/>
            <person name="Sieber C.M."/>
            <person name="Emerson J.B."/>
            <person name="Anantharaman K."/>
            <person name="Thomas B.C."/>
            <person name="Malmstrom R."/>
            <person name="Stieglmeier M."/>
            <person name="Klingl A."/>
            <person name="Woyke T."/>
            <person name="Ryan C.M."/>
            <person name="Banfield J.F."/>
        </authorList>
    </citation>
    <scope>NUCLEOTIDE SEQUENCE [LARGE SCALE GENOMIC DNA]</scope>
    <source>
        <strain evidence="8">CG11_big_fil_rev_8_21_14_0_20_45_26</strain>
    </source>
</reference>
<protein>
    <recommendedName>
        <fullName evidence="7">Peptidase M48 domain-containing protein</fullName>
    </recommendedName>
</protein>
<dbReference type="InterPro" id="IPR001915">
    <property type="entry name" value="Peptidase_M48"/>
</dbReference>
<dbReference type="PANTHER" id="PTHR22726:SF1">
    <property type="entry name" value="METALLOENDOPEPTIDASE OMA1, MITOCHONDRIAL"/>
    <property type="match status" value="1"/>
</dbReference>
<evidence type="ECO:0000256" key="5">
    <source>
        <dbReference type="ARBA" id="ARBA00023049"/>
    </source>
</evidence>
<keyword evidence="4 6" id="KW-0862">Zinc</keyword>
<feature type="domain" description="Peptidase M48" evidence="7">
    <location>
        <begin position="64"/>
        <end position="260"/>
    </location>
</feature>
<evidence type="ECO:0000256" key="3">
    <source>
        <dbReference type="ARBA" id="ARBA00022801"/>
    </source>
</evidence>
<name>A0A2H0LRX8_9BACT</name>
<keyword evidence="1 6" id="KW-0645">Protease</keyword>
<dbReference type="Pfam" id="PF01435">
    <property type="entry name" value="Peptidase_M48"/>
    <property type="match status" value="1"/>
</dbReference>
<keyword evidence="3 6" id="KW-0378">Hydrolase</keyword>
<keyword evidence="2" id="KW-0479">Metal-binding</keyword>
<comment type="similarity">
    <text evidence="6">Belongs to the peptidase M48 family.</text>
</comment>
<dbReference type="PROSITE" id="PS51257">
    <property type="entry name" value="PROKAR_LIPOPROTEIN"/>
    <property type="match status" value="1"/>
</dbReference>
<dbReference type="InterPro" id="IPR051156">
    <property type="entry name" value="Mito/Outer_Membr_Metalloprot"/>
</dbReference>
<keyword evidence="5 6" id="KW-0482">Metalloprotease</keyword>
<sequence>MGKHIPLIFSLLILVGCSSKQVDYYRPMSDELPLSYADLAEIREGSEQHEEIVKNNKFYRQPEMQQYLMSIGYRLAAVSERPHLPYKFFIVDDSRVDAFSAGGGYIYVTKGMLEFVDSEAELAAVLAHEIAHVAAGVHTPKVEHKMTKKRMFFQAMKIGAGAAAAAAGGMVGGPAGTVAENAVSGIEGSLPGIRKHFQVNDELTADRNAVFYLAKTNYDPRELLKFVEKLSQIDVQNITKYIYFLNSHPPYEERRNQLHELLADINFEKRSMNVYEDRYMSIRMMTMYMDSISAPPNKSIAAHPAIETPPLPQTA</sequence>
<proteinExistence type="inferred from homology"/>
<evidence type="ECO:0000256" key="6">
    <source>
        <dbReference type="RuleBase" id="RU003983"/>
    </source>
</evidence>
<comment type="caution">
    <text evidence="8">The sequence shown here is derived from an EMBL/GenBank/DDBJ whole genome shotgun (WGS) entry which is preliminary data.</text>
</comment>
<organism evidence="8 9">
    <name type="scientific">Candidatus Abzuiibacterium crystallinum</name>
    <dbReference type="NCBI Taxonomy" id="1974748"/>
    <lineage>
        <taxon>Bacteria</taxon>
        <taxon>Pseudomonadati</taxon>
        <taxon>Candidatus Omnitrophota</taxon>
        <taxon>Candidatus Abzuiibacterium</taxon>
    </lineage>
</organism>
<evidence type="ECO:0000256" key="4">
    <source>
        <dbReference type="ARBA" id="ARBA00022833"/>
    </source>
</evidence>
<evidence type="ECO:0000256" key="1">
    <source>
        <dbReference type="ARBA" id="ARBA00022670"/>
    </source>
</evidence>
<dbReference type="GO" id="GO:0016020">
    <property type="term" value="C:membrane"/>
    <property type="evidence" value="ECO:0007669"/>
    <property type="project" value="TreeGrafter"/>
</dbReference>
<comment type="cofactor">
    <cofactor evidence="6">
        <name>Zn(2+)</name>
        <dbReference type="ChEBI" id="CHEBI:29105"/>
    </cofactor>
    <text evidence="6">Binds 1 zinc ion per subunit.</text>
</comment>
<dbReference type="Gene3D" id="3.30.2010.10">
    <property type="entry name" value="Metalloproteases ('zincins'), catalytic domain"/>
    <property type="match status" value="1"/>
</dbReference>
<evidence type="ECO:0000313" key="9">
    <source>
        <dbReference type="Proteomes" id="UP000230859"/>
    </source>
</evidence>
<dbReference type="EMBL" id="PCVY01000044">
    <property type="protein sequence ID" value="PIQ86424.1"/>
    <property type="molecule type" value="Genomic_DNA"/>
</dbReference>
<dbReference type="GO" id="GO:0051603">
    <property type="term" value="P:proteolysis involved in protein catabolic process"/>
    <property type="evidence" value="ECO:0007669"/>
    <property type="project" value="TreeGrafter"/>
</dbReference>
<dbReference type="PANTHER" id="PTHR22726">
    <property type="entry name" value="METALLOENDOPEPTIDASE OMA1"/>
    <property type="match status" value="1"/>
</dbReference>
<dbReference type="Proteomes" id="UP000230859">
    <property type="component" value="Unassembled WGS sequence"/>
</dbReference>